<organism evidence="1">
    <name type="scientific">bioreactor metagenome</name>
    <dbReference type="NCBI Taxonomy" id="1076179"/>
    <lineage>
        <taxon>unclassified sequences</taxon>
        <taxon>metagenomes</taxon>
        <taxon>ecological metagenomes</taxon>
    </lineage>
</organism>
<protein>
    <submittedName>
        <fullName evidence="1">Uncharacterized protein</fullName>
    </submittedName>
</protein>
<reference evidence="1" key="1">
    <citation type="submission" date="2019-08" db="EMBL/GenBank/DDBJ databases">
        <authorList>
            <person name="Kucharzyk K."/>
            <person name="Murdoch R.W."/>
            <person name="Higgins S."/>
            <person name="Loffler F."/>
        </authorList>
    </citation>
    <scope>NUCLEOTIDE SEQUENCE</scope>
</reference>
<gene>
    <name evidence="1" type="ORF">SDC9_211342</name>
</gene>
<accession>A0A645JIS0</accession>
<sequence length="120" mass="13534">MRRKFAKEMATPPGGIRYPMDAPFLNREFITQATGIFTRAHQAAIGDAVLLSRVERAELPILYVQCVRGPEFTGADYGRVVAEFERIAQREGVKYLAEGGPDFDKKLAEYKARIPRKESN</sequence>
<dbReference type="AlphaFoldDB" id="A0A645JIS0"/>
<proteinExistence type="predicted"/>
<evidence type="ECO:0000313" key="1">
    <source>
        <dbReference type="EMBL" id="MPN63578.1"/>
    </source>
</evidence>
<comment type="caution">
    <text evidence="1">The sequence shown here is derived from an EMBL/GenBank/DDBJ whole genome shotgun (WGS) entry which is preliminary data.</text>
</comment>
<dbReference type="EMBL" id="VSSQ01143201">
    <property type="protein sequence ID" value="MPN63578.1"/>
    <property type="molecule type" value="Genomic_DNA"/>
</dbReference>
<name>A0A645JIS0_9ZZZZ</name>